<dbReference type="PANTHER" id="PTHR10807">
    <property type="entry name" value="MYOTUBULARIN-RELATED"/>
    <property type="match status" value="1"/>
</dbReference>
<dbReference type="Proteomes" id="UP000663868">
    <property type="component" value="Unassembled WGS sequence"/>
</dbReference>
<accession>A0A820MI24</accession>
<evidence type="ECO:0000313" key="4">
    <source>
        <dbReference type="Proteomes" id="UP000663868"/>
    </source>
</evidence>
<dbReference type="PANTHER" id="PTHR10807:SF110">
    <property type="entry name" value="FI17948P1"/>
    <property type="match status" value="1"/>
</dbReference>
<comment type="caution">
    <text evidence="3">The sequence shown here is derived from an EMBL/GenBank/DDBJ whole genome shotgun (WGS) entry which is preliminary data.</text>
</comment>
<evidence type="ECO:0000259" key="2">
    <source>
        <dbReference type="PROSITE" id="PS51339"/>
    </source>
</evidence>
<dbReference type="Pfam" id="PF06602">
    <property type="entry name" value="Myotub-related"/>
    <property type="match status" value="1"/>
</dbReference>
<dbReference type="GO" id="GO:0005737">
    <property type="term" value="C:cytoplasm"/>
    <property type="evidence" value="ECO:0007669"/>
    <property type="project" value="TreeGrafter"/>
</dbReference>
<dbReference type="GO" id="GO:0016020">
    <property type="term" value="C:membrane"/>
    <property type="evidence" value="ECO:0007669"/>
    <property type="project" value="TreeGrafter"/>
</dbReference>
<organism evidence="3 4">
    <name type="scientific">Adineta steineri</name>
    <dbReference type="NCBI Taxonomy" id="433720"/>
    <lineage>
        <taxon>Eukaryota</taxon>
        <taxon>Metazoa</taxon>
        <taxon>Spiralia</taxon>
        <taxon>Gnathifera</taxon>
        <taxon>Rotifera</taxon>
        <taxon>Eurotatoria</taxon>
        <taxon>Bdelloidea</taxon>
        <taxon>Adinetida</taxon>
        <taxon>Adinetidae</taxon>
        <taxon>Adineta</taxon>
    </lineage>
</organism>
<dbReference type="InterPro" id="IPR010569">
    <property type="entry name" value="Myotubularin-like_Pase_dom"/>
</dbReference>
<proteinExistence type="inferred from homology"/>
<reference evidence="3" key="1">
    <citation type="submission" date="2021-02" db="EMBL/GenBank/DDBJ databases">
        <authorList>
            <person name="Nowell W R."/>
        </authorList>
    </citation>
    <scope>NUCLEOTIDE SEQUENCE</scope>
</reference>
<dbReference type="EMBL" id="CAJOBB010021008">
    <property type="protein sequence ID" value="CAF4372333.1"/>
    <property type="molecule type" value="Genomic_DNA"/>
</dbReference>
<protein>
    <recommendedName>
        <fullName evidence="2">Myotubularin phosphatase domain-containing protein</fullName>
    </recommendedName>
</protein>
<name>A0A820MI24_9BILA</name>
<feature type="domain" description="Myotubularin phosphatase" evidence="2">
    <location>
        <begin position="1"/>
        <end position="170"/>
    </location>
</feature>
<dbReference type="SUPFAM" id="SSF52799">
    <property type="entry name" value="(Phosphotyrosine protein) phosphatases II"/>
    <property type="match status" value="1"/>
</dbReference>
<evidence type="ECO:0000256" key="1">
    <source>
        <dbReference type="ARBA" id="ARBA00007471"/>
    </source>
</evidence>
<sequence>SPHYIHDQPFQRYNLAKFPCNLKRLQTSYEKLIDICVVTSDDNDDDKWLTKLNSCKWLKYVSKTLHGAASLAKLLDFKNIELAGSDTDNNCLMSSLVQILLRPKCRTIKGFCELIVREWIIRGHKFRERFGQVSHDVNRYPVQEVNLFVYLYIFLFQYEKFLVTGFSSLS</sequence>
<dbReference type="GO" id="GO:0046856">
    <property type="term" value="P:phosphatidylinositol dephosphorylation"/>
    <property type="evidence" value="ECO:0007669"/>
    <property type="project" value="TreeGrafter"/>
</dbReference>
<dbReference type="InterPro" id="IPR029021">
    <property type="entry name" value="Prot-tyrosine_phosphatase-like"/>
</dbReference>
<evidence type="ECO:0000313" key="3">
    <source>
        <dbReference type="EMBL" id="CAF4372333.1"/>
    </source>
</evidence>
<dbReference type="InterPro" id="IPR030564">
    <property type="entry name" value="Myotubularin"/>
</dbReference>
<dbReference type="PROSITE" id="PS51339">
    <property type="entry name" value="PPASE_MYOTUBULARIN"/>
    <property type="match status" value="1"/>
</dbReference>
<comment type="similarity">
    <text evidence="1">Belongs to the protein-tyrosine phosphatase family. Non-receptor class myotubularin subfamily.</text>
</comment>
<gene>
    <name evidence="3" type="ORF">KXQ929_LOCUS49432</name>
</gene>
<feature type="non-terminal residue" evidence="3">
    <location>
        <position position="1"/>
    </location>
</feature>
<dbReference type="AlphaFoldDB" id="A0A820MI24"/>